<protein>
    <submittedName>
        <fullName evidence="4">Transcriptional regulator</fullName>
    </submittedName>
</protein>
<evidence type="ECO:0000256" key="1">
    <source>
        <dbReference type="ARBA" id="ARBA00023015"/>
    </source>
</evidence>
<proteinExistence type="predicted"/>
<reference evidence="4 5" key="1">
    <citation type="submission" date="2019-11" db="EMBL/GenBank/DDBJ databases">
        <authorList>
            <person name="Li X.-J."/>
            <person name="Feng X.-M."/>
        </authorList>
    </citation>
    <scope>NUCLEOTIDE SEQUENCE [LARGE SCALE GENOMIC DNA]</scope>
    <source>
        <strain evidence="4 5">XMNu-373</strain>
    </source>
</reference>
<dbReference type="InterPro" id="IPR036388">
    <property type="entry name" value="WH-like_DNA-bd_sf"/>
</dbReference>
<dbReference type="PANTHER" id="PTHR38465:SF2">
    <property type="entry name" value="HTH-TYPE TRANSCRIPTIONAL REGULATOR MMPR5"/>
    <property type="match status" value="1"/>
</dbReference>
<keyword evidence="1" id="KW-0805">Transcription regulation</keyword>
<gene>
    <name evidence="4" type="ORF">F7O44_04765</name>
</gene>
<dbReference type="EMBL" id="WLZY01000001">
    <property type="protein sequence ID" value="NDL56381.1"/>
    <property type="molecule type" value="Genomic_DNA"/>
</dbReference>
<dbReference type="InterPro" id="IPR052362">
    <property type="entry name" value="HTH-GbsR_regulator"/>
</dbReference>
<evidence type="ECO:0000313" key="4">
    <source>
        <dbReference type="EMBL" id="NDL56381.1"/>
    </source>
</evidence>
<evidence type="ECO:0000313" key="5">
    <source>
        <dbReference type="Proteomes" id="UP000460435"/>
    </source>
</evidence>
<name>A0A7K3LZC4_9ACTN</name>
<organism evidence="4 5">
    <name type="scientific">Phytoactinopolyspora mesophila</name>
    <dbReference type="NCBI Taxonomy" id="2650750"/>
    <lineage>
        <taxon>Bacteria</taxon>
        <taxon>Bacillati</taxon>
        <taxon>Actinomycetota</taxon>
        <taxon>Actinomycetes</taxon>
        <taxon>Jiangellales</taxon>
        <taxon>Jiangellaceae</taxon>
        <taxon>Phytoactinopolyspora</taxon>
    </lineage>
</organism>
<keyword evidence="5" id="KW-1185">Reference proteome</keyword>
<dbReference type="Proteomes" id="UP000460435">
    <property type="component" value="Unassembled WGS sequence"/>
</dbReference>
<keyword evidence="3" id="KW-0804">Transcription</keyword>
<dbReference type="SUPFAM" id="SSF46785">
    <property type="entry name" value="Winged helix' DNA-binding domain"/>
    <property type="match status" value="1"/>
</dbReference>
<evidence type="ECO:0000256" key="2">
    <source>
        <dbReference type="ARBA" id="ARBA00023125"/>
    </source>
</evidence>
<evidence type="ECO:0000256" key="3">
    <source>
        <dbReference type="ARBA" id="ARBA00023163"/>
    </source>
</evidence>
<dbReference type="RefSeq" id="WP_162448973.1">
    <property type="nucleotide sequence ID" value="NZ_WLZY01000001.1"/>
</dbReference>
<dbReference type="Gene3D" id="1.10.10.10">
    <property type="entry name" value="Winged helix-like DNA-binding domain superfamily/Winged helix DNA-binding domain"/>
    <property type="match status" value="1"/>
</dbReference>
<dbReference type="PANTHER" id="PTHR38465">
    <property type="entry name" value="HTH-TYPE TRANSCRIPTIONAL REGULATOR MJ1563-RELATED"/>
    <property type="match status" value="1"/>
</dbReference>
<dbReference type="AlphaFoldDB" id="A0A7K3LZC4"/>
<dbReference type="GO" id="GO:0003700">
    <property type="term" value="F:DNA-binding transcription factor activity"/>
    <property type="evidence" value="ECO:0007669"/>
    <property type="project" value="InterPro"/>
</dbReference>
<sequence>MAQSDDVTAGTPRNLDDDRRAEYAEELALMFPRSGWTRMQARVLSYLMLSTEPYVSSAELITALRASAGSISAATRALAEPGFIRQVTVPGDRSHYFRAEEDVWGNFLATEHRYLTRRAETVEKILTELGPDDEQARKRLENMRDYHHWLYDFHQQMRDAWEEYKRRRDTGQAAGG</sequence>
<accession>A0A7K3LZC4</accession>
<keyword evidence="2" id="KW-0238">DNA-binding</keyword>
<dbReference type="GO" id="GO:0003677">
    <property type="term" value="F:DNA binding"/>
    <property type="evidence" value="ECO:0007669"/>
    <property type="project" value="UniProtKB-KW"/>
</dbReference>
<comment type="caution">
    <text evidence="4">The sequence shown here is derived from an EMBL/GenBank/DDBJ whole genome shotgun (WGS) entry which is preliminary data.</text>
</comment>
<dbReference type="InterPro" id="IPR036390">
    <property type="entry name" value="WH_DNA-bd_sf"/>
</dbReference>